<name>A0A9D2EAJ7_9BACE</name>
<evidence type="ECO:0000313" key="3">
    <source>
        <dbReference type="Proteomes" id="UP000824028"/>
    </source>
</evidence>
<protein>
    <submittedName>
        <fullName evidence="2">Uncharacterized protein</fullName>
    </submittedName>
</protein>
<comment type="caution">
    <text evidence="2">The sequence shown here is derived from an EMBL/GenBank/DDBJ whole genome shotgun (WGS) entry which is preliminary data.</text>
</comment>
<proteinExistence type="predicted"/>
<dbReference type="EMBL" id="DXBX01000082">
    <property type="protein sequence ID" value="HIZ33852.1"/>
    <property type="molecule type" value="Genomic_DNA"/>
</dbReference>
<gene>
    <name evidence="2" type="ORF">H9814_10025</name>
</gene>
<keyword evidence="1" id="KW-0175">Coiled coil</keyword>
<organism evidence="2 3">
    <name type="scientific">Candidatus Bacteroides merdigallinarum</name>
    <dbReference type="NCBI Taxonomy" id="2838473"/>
    <lineage>
        <taxon>Bacteria</taxon>
        <taxon>Pseudomonadati</taxon>
        <taxon>Bacteroidota</taxon>
        <taxon>Bacteroidia</taxon>
        <taxon>Bacteroidales</taxon>
        <taxon>Bacteroidaceae</taxon>
        <taxon>Bacteroides</taxon>
    </lineage>
</organism>
<dbReference type="AlphaFoldDB" id="A0A9D2EAJ7"/>
<evidence type="ECO:0000313" key="2">
    <source>
        <dbReference type="EMBL" id="HIZ33852.1"/>
    </source>
</evidence>
<dbReference type="Proteomes" id="UP000824028">
    <property type="component" value="Unassembled WGS sequence"/>
</dbReference>
<reference evidence="2" key="1">
    <citation type="journal article" date="2021" name="PeerJ">
        <title>Extensive microbial diversity within the chicken gut microbiome revealed by metagenomics and culture.</title>
        <authorList>
            <person name="Gilroy R."/>
            <person name="Ravi A."/>
            <person name="Getino M."/>
            <person name="Pursley I."/>
            <person name="Horton D.L."/>
            <person name="Alikhan N.F."/>
            <person name="Baker D."/>
            <person name="Gharbi K."/>
            <person name="Hall N."/>
            <person name="Watson M."/>
            <person name="Adriaenssens E.M."/>
            <person name="Foster-Nyarko E."/>
            <person name="Jarju S."/>
            <person name="Secka A."/>
            <person name="Antonio M."/>
            <person name="Oren A."/>
            <person name="Chaudhuri R.R."/>
            <person name="La Ragione R."/>
            <person name="Hildebrand F."/>
            <person name="Pallen M.J."/>
        </authorList>
    </citation>
    <scope>NUCLEOTIDE SEQUENCE</scope>
    <source>
        <strain evidence="2">ChiHjej9B8-1298</strain>
    </source>
</reference>
<feature type="coiled-coil region" evidence="1">
    <location>
        <begin position="16"/>
        <end position="51"/>
    </location>
</feature>
<sequence length="57" mass="6804">MARAIRETPVLYGKDAERFQKEMKRVENMTVEERQANREKARKAYEKLVTEIQYAKA</sequence>
<accession>A0A9D2EAJ7</accession>
<reference evidence="2" key="2">
    <citation type="submission" date="2021-04" db="EMBL/GenBank/DDBJ databases">
        <authorList>
            <person name="Gilroy R."/>
        </authorList>
    </citation>
    <scope>NUCLEOTIDE SEQUENCE</scope>
    <source>
        <strain evidence="2">ChiHjej9B8-1298</strain>
    </source>
</reference>
<evidence type="ECO:0000256" key="1">
    <source>
        <dbReference type="SAM" id="Coils"/>
    </source>
</evidence>